<proteinExistence type="predicted"/>
<dbReference type="Gene3D" id="1.10.167.10">
    <property type="entry name" value="Regulator of G-protein Signalling 4, domain 2"/>
    <property type="match status" value="1"/>
</dbReference>
<feature type="transmembrane region" description="Helical" evidence="1">
    <location>
        <begin position="210"/>
        <end position="233"/>
    </location>
</feature>
<protein>
    <recommendedName>
        <fullName evidence="2">RGS domain-containing protein</fullName>
    </recommendedName>
</protein>
<evidence type="ECO:0000313" key="3">
    <source>
        <dbReference type="EMBL" id="KAG2220221.1"/>
    </source>
</evidence>
<feature type="domain" description="RGS" evidence="2">
    <location>
        <begin position="34"/>
        <end position="205"/>
    </location>
</feature>
<keyword evidence="1" id="KW-1133">Transmembrane helix</keyword>
<evidence type="ECO:0000313" key="4">
    <source>
        <dbReference type="Proteomes" id="UP000646827"/>
    </source>
</evidence>
<evidence type="ECO:0000259" key="2">
    <source>
        <dbReference type="SMART" id="SM00315"/>
    </source>
</evidence>
<dbReference type="GO" id="GO:0008104">
    <property type="term" value="P:intracellular protein localization"/>
    <property type="evidence" value="ECO:0007669"/>
    <property type="project" value="TreeGrafter"/>
</dbReference>
<dbReference type="PANTHER" id="PTHR13155:SF1">
    <property type="entry name" value="A-KINASE ANCHOR PROTEIN 10, MITOCHONDRIAL"/>
    <property type="match status" value="1"/>
</dbReference>
<keyword evidence="4" id="KW-1185">Reference proteome</keyword>
<dbReference type="Pfam" id="PF00615">
    <property type="entry name" value="RGS"/>
    <property type="match status" value="1"/>
</dbReference>
<dbReference type="InterPro" id="IPR016137">
    <property type="entry name" value="RGS"/>
</dbReference>
<dbReference type="AlphaFoldDB" id="A0A8H7VEN1"/>
<accession>A0A8H7VEN1</accession>
<comment type="caution">
    <text evidence="3">The sequence shown here is derived from an EMBL/GenBank/DDBJ whole genome shotgun (WGS) entry which is preliminary data.</text>
</comment>
<keyword evidence="1" id="KW-0812">Transmembrane</keyword>
<dbReference type="PANTHER" id="PTHR13155">
    <property type="entry name" value="A-KINASE ANCHOR PROTEINS"/>
    <property type="match status" value="1"/>
</dbReference>
<feature type="transmembrane region" description="Helical" evidence="1">
    <location>
        <begin position="245"/>
        <end position="271"/>
    </location>
</feature>
<evidence type="ECO:0000256" key="1">
    <source>
        <dbReference type="SAM" id="Phobius"/>
    </source>
</evidence>
<dbReference type="OrthoDB" id="5876363at2759"/>
<feature type="transmembrane region" description="Helical" evidence="1">
    <location>
        <begin position="292"/>
        <end position="319"/>
    </location>
</feature>
<dbReference type="Proteomes" id="UP000646827">
    <property type="component" value="Unassembled WGS sequence"/>
</dbReference>
<sequence>MMGNQEKPKTGPPASMLKLWHSKRKSRWLHELPTLEQVLRRQTRPPVCLYNYYIVLRDRLELETLLDFWLDVQQAKVLHKRYLKQQRQFQQQFNTKSPTASLSLMPSNLSHEQQLTHSLLLASSAPSIVTDTHMTQVIERIYLRYIVPSAEKELFHIPLSMRDDIAEKHLADDPAVFDQAQKYVYQLLQATWPHFLRYKVLMNLTLHQQLGRMVVGLTSLLVGFSLEFSLIFLNFEPWHYRLSGIVPILVGVYCLISGLTGVDPIWILMFNVSETTTFHFNRIQQPKIRDILVTRSILILVICLLITLIFVVIFCAVPGKRL</sequence>
<name>A0A8H7VEN1_9FUNG</name>
<dbReference type="SMART" id="SM00315">
    <property type="entry name" value="RGS"/>
    <property type="match status" value="1"/>
</dbReference>
<dbReference type="InterPro" id="IPR036305">
    <property type="entry name" value="RGS_sf"/>
</dbReference>
<dbReference type="InterPro" id="IPR052246">
    <property type="entry name" value="Cell_Polariz_PKAAnc"/>
</dbReference>
<reference evidence="3 4" key="1">
    <citation type="submission" date="2020-12" db="EMBL/GenBank/DDBJ databases">
        <title>Metabolic potential, ecology and presence of endohyphal bacteria is reflected in genomic diversity of Mucoromycotina.</title>
        <authorList>
            <person name="Muszewska A."/>
            <person name="Okrasinska A."/>
            <person name="Steczkiewicz K."/>
            <person name="Drgas O."/>
            <person name="Orlowska M."/>
            <person name="Perlinska-Lenart U."/>
            <person name="Aleksandrzak-Piekarczyk T."/>
            <person name="Szatraj K."/>
            <person name="Zielenkiewicz U."/>
            <person name="Pilsyk S."/>
            <person name="Malc E."/>
            <person name="Mieczkowski P."/>
            <person name="Kruszewska J.S."/>
            <person name="Biernat P."/>
            <person name="Pawlowska J."/>
        </authorList>
    </citation>
    <scope>NUCLEOTIDE SEQUENCE [LARGE SCALE GENOMIC DNA]</scope>
    <source>
        <strain evidence="3 4">CBS 142.35</strain>
    </source>
</reference>
<dbReference type="EMBL" id="JAEPRB010000148">
    <property type="protein sequence ID" value="KAG2220221.1"/>
    <property type="molecule type" value="Genomic_DNA"/>
</dbReference>
<organism evidence="3 4">
    <name type="scientific">Circinella minor</name>
    <dbReference type="NCBI Taxonomy" id="1195481"/>
    <lineage>
        <taxon>Eukaryota</taxon>
        <taxon>Fungi</taxon>
        <taxon>Fungi incertae sedis</taxon>
        <taxon>Mucoromycota</taxon>
        <taxon>Mucoromycotina</taxon>
        <taxon>Mucoromycetes</taxon>
        <taxon>Mucorales</taxon>
        <taxon>Lichtheimiaceae</taxon>
        <taxon>Circinella</taxon>
    </lineage>
</organism>
<dbReference type="SUPFAM" id="SSF48097">
    <property type="entry name" value="Regulator of G-protein signaling, RGS"/>
    <property type="match status" value="1"/>
</dbReference>
<gene>
    <name evidence="3" type="ORF">INT45_002813</name>
</gene>
<dbReference type="GO" id="GO:0005886">
    <property type="term" value="C:plasma membrane"/>
    <property type="evidence" value="ECO:0007669"/>
    <property type="project" value="TreeGrafter"/>
</dbReference>
<dbReference type="InterPro" id="IPR044926">
    <property type="entry name" value="RGS_subdomain_2"/>
</dbReference>
<keyword evidence="1" id="KW-0472">Membrane</keyword>